<proteinExistence type="predicted"/>
<feature type="region of interest" description="Disordered" evidence="1">
    <location>
        <begin position="154"/>
        <end position="205"/>
    </location>
</feature>
<keyword evidence="3" id="KW-1185">Reference proteome</keyword>
<reference evidence="2" key="1">
    <citation type="submission" date="2020-11" db="EMBL/GenBank/DDBJ databases">
        <authorList>
            <person name="Whiteford S."/>
        </authorList>
    </citation>
    <scope>NUCLEOTIDE SEQUENCE</scope>
</reference>
<evidence type="ECO:0000313" key="2">
    <source>
        <dbReference type="EMBL" id="CAG9124714.1"/>
    </source>
</evidence>
<accession>A0A8S4F7N2</accession>
<comment type="caution">
    <text evidence="2">The sequence shown here is derived from an EMBL/GenBank/DDBJ whole genome shotgun (WGS) entry which is preliminary data.</text>
</comment>
<dbReference type="AlphaFoldDB" id="A0A8S4F7N2"/>
<name>A0A8S4F7N2_PLUXY</name>
<feature type="compositionally biased region" description="Basic residues" evidence="1">
    <location>
        <begin position="102"/>
        <end position="115"/>
    </location>
</feature>
<evidence type="ECO:0000313" key="3">
    <source>
        <dbReference type="Proteomes" id="UP000653454"/>
    </source>
</evidence>
<sequence length="219" mass="24948">MEDIVLIDGICQDMASREIFQAPCYIPRTVHRLAFPKSSKLSVSNACPETKLLIVPAKGSDELDIMEDEVDDAQCELVSNASSRCLYHKVLRQMSTESRATNNRRNRQKRRRAGPRRVNYRESLLKSTLGQAMSEKEMNSSFYKPSQIDMPEKLESSVHIPPPRCQRGRPPTDRRTRGCKRPRLRDRNQRPPVEDEPPVQRGPQTIAHAAGVKRVVKCA</sequence>
<evidence type="ECO:0000256" key="1">
    <source>
        <dbReference type="SAM" id="MobiDB-lite"/>
    </source>
</evidence>
<dbReference type="EMBL" id="CAJHNJ030000030">
    <property type="protein sequence ID" value="CAG9124714.1"/>
    <property type="molecule type" value="Genomic_DNA"/>
</dbReference>
<gene>
    <name evidence="2" type="ORF">PLXY2_LOCUS8152</name>
</gene>
<protein>
    <submittedName>
        <fullName evidence="2">(diamondback moth) hypothetical protein</fullName>
    </submittedName>
</protein>
<feature type="region of interest" description="Disordered" evidence="1">
    <location>
        <begin position="96"/>
        <end position="138"/>
    </location>
</feature>
<dbReference type="Proteomes" id="UP000653454">
    <property type="component" value="Unassembled WGS sequence"/>
</dbReference>
<organism evidence="2 3">
    <name type="scientific">Plutella xylostella</name>
    <name type="common">Diamondback moth</name>
    <name type="synonym">Plutella maculipennis</name>
    <dbReference type="NCBI Taxonomy" id="51655"/>
    <lineage>
        <taxon>Eukaryota</taxon>
        <taxon>Metazoa</taxon>
        <taxon>Ecdysozoa</taxon>
        <taxon>Arthropoda</taxon>
        <taxon>Hexapoda</taxon>
        <taxon>Insecta</taxon>
        <taxon>Pterygota</taxon>
        <taxon>Neoptera</taxon>
        <taxon>Endopterygota</taxon>
        <taxon>Lepidoptera</taxon>
        <taxon>Glossata</taxon>
        <taxon>Ditrysia</taxon>
        <taxon>Yponomeutoidea</taxon>
        <taxon>Plutellidae</taxon>
        <taxon>Plutella</taxon>
    </lineage>
</organism>